<dbReference type="InterPro" id="IPR000600">
    <property type="entry name" value="ROK"/>
</dbReference>
<gene>
    <name evidence="1" type="ORF">UFOPK2195_00139</name>
</gene>
<dbReference type="InterPro" id="IPR049874">
    <property type="entry name" value="ROK_cs"/>
</dbReference>
<evidence type="ECO:0000313" key="1">
    <source>
        <dbReference type="EMBL" id="CAB4644699.1"/>
    </source>
</evidence>
<sequence length="286" mass="28889">MAEHNGFLAIDIGGTKLATAIVARDGAVVARSQAPTPKTDVWATLSSLISQQLSSAPLAVSSVGVGCGGPMELGGEHVSPLNIQDWRNFPLRRQVSELTQLPVFIANDAQAIVLGESWCGAAQGKGDVLGMVVSTGVGGGILSRGNLVVGRLGNAGHIGHIIVQPDGRLCACGAQGCLEAYASGPSIANITGAPAEAASPETVLATGRYVGRAIASAAAMLDFDLVVIGGSVALGFGEPFFAAVQQEVEQSARLDFVRGVRVMPVGLGADSPLVGAAAVARMATIV</sequence>
<accession>A0A6J6KA60</accession>
<name>A0A6J6KA60_9ZZZZ</name>
<organism evidence="1">
    <name type="scientific">freshwater metagenome</name>
    <dbReference type="NCBI Taxonomy" id="449393"/>
    <lineage>
        <taxon>unclassified sequences</taxon>
        <taxon>metagenomes</taxon>
        <taxon>ecological metagenomes</taxon>
    </lineage>
</organism>
<dbReference type="InterPro" id="IPR043129">
    <property type="entry name" value="ATPase_NBD"/>
</dbReference>
<dbReference type="PANTHER" id="PTHR18964:SF169">
    <property type="entry name" value="N-ACETYLMANNOSAMINE KINASE"/>
    <property type="match status" value="1"/>
</dbReference>
<dbReference type="SUPFAM" id="SSF53067">
    <property type="entry name" value="Actin-like ATPase domain"/>
    <property type="match status" value="1"/>
</dbReference>
<dbReference type="Pfam" id="PF00480">
    <property type="entry name" value="ROK"/>
    <property type="match status" value="1"/>
</dbReference>
<dbReference type="EMBL" id="CAEZWH010000012">
    <property type="protein sequence ID" value="CAB4644699.1"/>
    <property type="molecule type" value="Genomic_DNA"/>
</dbReference>
<dbReference type="PANTHER" id="PTHR18964">
    <property type="entry name" value="ROK (REPRESSOR, ORF, KINASE) FAMILY"/>
    <property type="match status" value="1"/>
</dbReference>
<proteinExistence type="predicted"/>
<protein>
    <submittedName>
        <fullName evidence="1">Unannotated protein</fullName>
    </submittedName>
</protein>
<dbReference type="Gene3D" id="3.30.420.40">
    <property type="match status" value="2"/>
</dbReference>
<dbReference type="PROSITE" id="PS01125">
    <property type="entry name" value="ROK"/>
    <property type="match status" value="1"/>
</dbReference>
<reference evidence="1" key="1">
    <citation type="submission" date="2020-05" db="EMBL/GenBank/DDBJ databases">
        <authorList>
            <person name="Chiriac C."/>
            <person name="Salcher M."/>
            <person name="Ghai R."/>
            <person name="Kavagutti S V."/>
        </authorList>
    </citation>
    <scope>NUCLEOTIDE SEQUENCE</scope>
</reference>
<dbReference type="AlphaFoldDB" id="A0A6J6KA60"/>